<gene>
    <name evidence="3" type="primary">orf194</name>
</gene>
<evidence type="ECO:0000259" key="2">
    <source>
        <dbReference type="Pfam" id="PF00589"/>
    </source>
</evidence>
<accession>A0A023HAG1</accession>
<keyword evidence="3" id="KW-0934">Plastid</keyword>
<dbReference type="GeneID" id="19740127"/>
<dbReference type="GO" id="GO:0015074">
    <property type="term" value="P:DNA integration"/>
    <property type="evidence" value="ECO:0007669"/>
    <property type="project" value="InterPro"/>
</dbReference>
<dbReference type="GeneID" id="19740065"/>
<dbReference type="EMBL" id="KC509522">
    <property type="protein sequence ID" value="AGH28680.1"/>
    <property type="molecule type" value="Genomic_DNA"/>
</dbReference>
<dbReference type="InterPro" id="IPR013762">
    <property type="entry name" value="Integrase-like_cat_sf"/>
</dbReference>
<reference evidence="3" key="1">
    <citation type="journal article" date="2014" name="Genome Biol. Evol.">
        <title>Serial gene losses and foreign DNA underlie size and sequence variation in the plastid genomes of diatoms.</title>
        <authorList>
            <person name="Ruck E.C."/>
            <person name="Nakov T."/>
            <person name="Jansen R.K."/>
            <person name="Theriot E.C."/>
            <person name="Alverson A.J."/>
        </authorList>
    </citation>
    <scope>NUCLEOTIDE SEQUENCE</scope>
    <source>
        <strain evidence="3">Ccmp1855</strain>
    </source>
</reference>
<dbReference type="Gene3D" id="1.10.443.10">
    <property type="entry name" value="Intergrase catalytic core"/>
    <property type="match status" value="1"/>
</dbReference>
<protein>
    <recommendedName>
        <fullName evidence="2">Tyr recombinase domain-containing protein</fullName>
    </recommendedName>
</protein>
<feature type="domain" description="Tyr recombinase" evidence="2">
    <location>
        <begin position="4"/>
        <end position="150"/>
    </location>
</feature>
<sequence length="194" mass="23038">MTAVTGIRINQLLPLKVNQLETLIEKNWTAIDRNEGLAIIRHFLLRKARKLFKTRRKIFNSFFLMKEPNVYVFSPKTNHFKKLRREVITTDIGKVMRKISKIFPGQPNVTSHSFHVGYITRLWNDSKDIEFVKQTISHQKLDTTSAYVNKLSDQERRERISQLDPNVLLEWSRIRLKPIYLITEVKELVISWFE</sequence>
<name>A0A023HAG1_9STRA</name>
<dbReference type="AlphaFoldDB" id="A0A023HAG1"/>
<dbReference type="GO" id="GO:0006310">
    <property type="term" value="P:DNA recombination"/>
    <property type="evidence" value="ECO:0007669"/>
    <property type="project" value="UniProtKB-KW"/>
</dbReference>
<dbReference type="InterPro" id="IPR011010">
    <property type="entry name" value="DNA_brk_join_enz"/>
</dbReference>
<geneLocation type="chloroplast" evidence="3"/>
<dbReference type="SUPFAM" id="SSF56349">
    <property type="entry name" value="DNA breaking-rejoining enzymes"/>
    <property type="match status" value="1"/>
</dbReference>
<dbReference type="Pfam" id="PF00589">
    <property type="entry name" value="Phage_integrase"/>
    <property type="match status" value="1"/>
</dbReference>
<dbReference type="EMBL" id="KC509522">
    <property type="protein sequence ID" value="AGH28625.1"/>
    <property type="molecule type" value="Genomic_DNA"/>
</dbReference>
<keyword evidence="1" id="KW-0233">DNA recombination</keyword>
<proteinExistence type="predicted"/>
<dbReference type="GO" id="GO:0003677">
    <property type="term" value="F:DNA binding"/>
    <property type="evidence" value="ECO:0007669"/>
    <property type="project" value="InterPro"/>
</dbReference>
<dbReference type="RefSeq" id="YP_009029090.1">
    <property type="nucleotide sequence ID" value="NC_024082.1"/>
</dbReference>
<keyword evidence="3" id="KW-0150">Chloroplast</keyword>
<dbReference type="RefSeq" id="YP_009029149.1">
    <property type="nucleotide sequence ID" value="NC_024082.1"/>
</dbReference>
<evidence type="ECO:0000313" key="3">
    <source>
        <dbReference type="EMBL" id="AGH28625.1"/>
    </source>
</evidence>
<organism evidence="3">
    <name type="scientific">Cylindrotheca closterium</name>
    <dbReference type="NCBI Taxonomy" id="2856"/>
    <lineage>
        <taxon>Eukaryota</taxon>
        <taxon>Sar</taxon>
        <taxon>Stramenopiles</taxon>
        <taxon>Ochrophyta</taxon>
        <taxon>Bacillariophyta</taxon>
        <taxon>Bacillariophyceae</taxon>
        <taxon>Bacillariophycidae</taxon>
        <taxon>Bacillariales</taxon>
        <taxon>Bacillariaceae</taxon>
        <taxon>Cylindrotheca</taxon>
    </lineage>
</organism>
<evidence type="ECO:0000256" key="1">
    <source>
        <dbReference type="ARBA" id="ARBA00023172"/>
    </source>
</evidence>
<dbReference type="InterPro" id="IPR002104">
    <property type="entry name" value="Integrase_catalytic"/>
</dbReference>